<dbReference type="InterPro" id="IPR039198">
    <property type="entry name" value="Srl3/Whi5"/>
</dbReference>
<evidence type="ECO:0000256" key="2">
    <source>
        <dbReference type="ARBA" id="ARBA00004496"/>
    </source>
</evidence>
<dbReference type="Pfam" id="PF08528">
    <property type="entry name" value="Whi5"/>
    <property type="match status" value="1"/>
</dbReference>
<feature type="compositionally biased region" description="Basic and acidic residues" evidence="9">
    <location>
        <begin position="434"/>
        <end position="447"/>
    </location>
</feature>
<feature type="compositionally biased region" description="Low complexity" evidence="9">
    <location>
        <begin position="1"/>
        <end position="22"/>
    </location>
</feature>
<accession>A0AAN6EQ04</accession>
<keyword evidence="4" id="KW-0963">Cytoplasm</keyword>
<name>A0AAN6EQ04_EXODE</name>
<reference evidence="10" key="1">
    <citation type="submission" date="2023-01" db="EMBL/GenBank/DDBJ databases">
        <title>Exophiala dermititidis isolated from Cystic Fibrosis Patient.</title>
        <authorList>
            <person name="Kurbessoian T."/>
            <person name="Crocker A."/>
            <person name="Murante D."/>
            <person name="Hogan D.A."/>
            <person name="Stajich J.E."/>
        </authorList>
    </citation>
    <scope>NUCLEOTIDE SEQUENCE</scope>
    <source>
        <strain evidence="10">Ex8</strain>
    </source>
</reference>
<feature type="compositionally biased region" description="Polar residues" evidence="9">
    <location>
        <begin position="147"/>
        <end position="162"/>
    </location>
</feature>
<dbReference type="EMBL" id="JAJGCB010000014">
    <property type="protein sequence ID" value="KAJ8989331.1"/>
    <property type="molecule type" value="Genomic_DNA"/>
</dbReference>
<evidence type="ECO:0000313" key="11">
    <source>
        <dbReference type="Proteomes" id="UP001161757"/>
    </source>
</evidence>
<feature type="compositionally biased region" description="Basic and acidic residues" evidence="9">
    <location>
        <begin position="27"/>
        <end position="37"/>
    </location>
</feature>
<evidence type="ECO:0000256" key="4">
    <source>
        <dbReference type="ARBA" id="ARBA00022490"/>
    </source>
</evidence>
<evidence type="ECO:0000256" key="5">
    <source>
        <dbReference type="ARBA" id="ARBA00022491"/>
    </source>
</evidence>
<dbReference type="GO" id="GO:0003712">
    <property type="term" value="F:transcription coregulator activity"/>
    <property type="evidence" value="ECO:0007669"/>
    <property type="project" value="TreeGrafter"/>
</dbReference>
<evidence type="ECO:0000256" key="3">
    <source>
        <dbReference type="ARBA" id="ARBA00006922"/>
    </source>
</evidence>
<comment type="subcellular location">
    <subcellularLocation>
        <location evidence="2">Cytoplasm</location>
    </subcellularLocation>
    <subcellularLocation>
        <location evidence="1">Nucleus</location>
    </subcellularLocation>
</comment>
<comment type="similarity">
    <text evidence="3">Belongs to the WHI5/NRM1 family.</text>
</comment>
<sequence length="490" mass="51758">MPDPPMLTSTPTPTQTSTSTSTGDPDGNVHHLQHNDTAEEASSQSDTHSQSQSTSTRPTALNVSTSEASSTQEPVAGQDGDTTPPTSAISAISSQGETGDSGTSRKLEDKQDLGDVVRKDEGQQSQTREQPRSSSTSQSPPPDSVSGTKRTASGQIKRSSVNGIGEVMAKSGMGTSHSRTSSMTSNGTNANVVEISQQLRTKLKYAMLKVQNGWQSRSLDEVESLASQSPRSTVSGFQQYNNSNDPQSTLLSPKTAMARKLYRNHSETSESDSSDNTTAEARGLTSPAGRSYDAPAAGRRALAPPVDIVPGRGSGAGSRRRPTPNGSYNHGNGTMRPPRPINSQRTPSQNAAMEADAVETLLFMASPNNSGYNPHASASQESSSASSLRPAEGPPPPSQSQPPSNLTSPLRTQFSQTSIVASSPKRVAFSGIGSDHHRQTLHNDYHHSSSSSKAALIDRMLDELSDTSDDELEQAFRQAEKSKPAATVLS</sequence>
<feature type="compositionally biased region" description="Polar residues" evidence="9">
    <location>
        <begin position="341"/>
        <end position="351"/>
    </location>
</feature>
<gene>
    <name evidence="10" type="ORF">HRR80_006572</name>
</gene>
<dbReference type="PANTHER" id="PTHR28246:SF1">
    <property type="entry name" value="G1-SPECIFIC TRANSCRIPTIONAL REPRESSOR WHI5-RELATED"/>
    <property type="match status" value="1"/>
</dbReference>
<dbReference type="Proteomes" id="UP001161757">
    <property type="component" value="Unassembled WGS sequence"/>
</dbReference>
<evidence type="ECO:0000256" key="7">
    <source>
        <dbReference type="ARBA" id="ARBA00023163"/>
    </source>
</evidence>
<dbReference type="GO" id="GO:0005737">
    <property type="term" value="C:cytoplasm"/>
    <property type="evidence" value="ECO:0007669"/>
    <property type="project" value="UniProtKB-SubCell"/>
</dbReference>
<protein>
    <submittedName>
        <fullName evidence="10">Uncharacterized protein</fullName>
    </submittedName>
</protein>
<feature type="compositionally biased region" description="Polar residues" evidence="9">
    <location>
        <begin position="173"/>
        <end position="190"/>
    </location>
</feature>
<dbReference type="InterPro" id="IPR013734">
    <property type="entry name" value="TF_Nrm1/Whi5"/>
</dbReference>
<dbReference type="AlphaFoldDB" id="A0AAN6EQ04"/>
<feature type="compositionally biased region" description="Polar residues" evidence="9">
    <location>
        <begin position="225"/>
        <end position="252"/>
    </location>
</feature>
<evidence type="ECO:0000256" key="8">
    <source>
        <dbReference type="ARBA" id="ARBA00023242"/>
    </source>
</evidence>
<organism evidence="10 11">
    <name type="scientific">Exophiala dermatitidis</name>
    <name type="common">Black yeast-like fungus</name>
    <name type="synonym">Wangiella dermatitidis</name>
    <dbReference type="NCBI Taxonomy" id="5970"/>
    <lineage>
        <taxon>Eukaryota</taxon>
        <taxon>Fungi</taxon>
        <taxon>Dikarya</taxon>
        <taxon>Ascomycota</taxon>
        <taxon>Pezizomycotina</taxon>
        <taxon>Eurotiomycetes</taxon>
        <taxon>Chaetothyriomycetidae</taxon>
        <taxon>Chaetothyriales</taxon>
        <taxon>Herpotrichiellaceae</taxon>
        <taxon>Exophiala</taxon>
    </lineage>
</organism>
<feature type="compositionally biased region" description="Basic and acidic residues" evidence="9">
    <location>
        <begin position="103"/>
        <end position="122"/>
    </location>
</feature>
<dbReference type="GO" id="GO:0033309">
    <property type="term" value="C:SBF transcription complex"/>
    <property type="evidence" value="ECO:0007669"/>
    <property type="project" value="TreeGrafter"/>
</dbReference>
<evidence type="ECO:0000256" key="1">
    <source>
        <dbReference type="ARBA" id="ARBA00004123"/>
    </source>
</evidence>
<feature type="compositionally biased region" description="Low complexity" evidence="9">
    <location>
        <begin position="376"/>
        <end position="387"/>
    </location>
</feature>
<dbReference type="PANTHER" id="PTHR28246">
    <property type="entry name" value="G1-SPECIFIC TRANSCRIPTIONAL REPRESSOR WHI5-RELATED"/>
    <property type="match status" value="1"/>
</dbReference>
<feature type="compositionally biased region" description="Low complexity" evidence="9">
    <location>
        <begin position="123"/>
        <end position="138"/>
    </location>
</feature>
<keyword evidence="6" id="KW-0805">Transcription regulation</keyword>
<keyword evidence="7" id="KW-0804">Transcription</keyword>
<dbReference type="GO" id="GO:0000082">
    <property type="term" value="P:G1/S transition of mitotic cell cycle"/>
    <property type="evidence" value="ECO:0007669"/>
    <property type="project" value="InterPro"/>
</dbReference>
<feature type="compositionally biased region" description="Polar residues" evidence="9">
    <location>
        <begin position="57"/>
        <end position="73"/>
    </location>
</feature>
<proteinExistence type="inferred from homology"/>
<feature type="compositionally biased region" description="Low complexity" evidence="9">
    <location>
        <begin position="294"/>
        <end position="305"/>
    </location>
</feature>
<comment type="caution">
    <text evidence="10">The sequence shown here is derived from an EMBL/GenBank/DDBJ whole genome shotgun (WGS) entry which is preliminary data.</text>
</comment>
<feature type="compositionally biased region" description="Polar residues" evidence="9">
    <location>
        <begin position="405"/>
        <end position="421"/>
    </location>
</feature>
<evidence type="ECO:0000256" key="6">
    <source>
        <dbReference type="ARBA" id="ARBA00023015"/>
    </source>
</evidence>
<keyword evidence="8" id="KW-0539">Nucleus</keyword>
<evidence type="ECO:0000256" key="9">
    <source>
        <dbReference type="SAM" id="MobiDB-lite"/>
    </source>
</evidence>
<feature type="region of interest" description="Disordered" evidence="9">
    <location>
        <begin position="468"/>
        <end position="490"/>
    </location>
</feature>
<feature type="compositionally biased region" description="Polar residues" evidence="9">
    <location>
        <begin position="80"/>
        <end position="102"/>
    </location>
</feature>
<feature type="region of interest" description="Disordered" evidence="9">
    <location>
        <begin position="215"/>
        <end position="451"/>
    </location>
</feature>
<feature type="compositionally biased region" description="Low complexity" evidence="9">
    <location>
        <begin position="42"/>
        <end position="56"/>
    </location>
</feature>
<evidence type="ECO:0000313" key="10">
    <source>
        <dbReference type="EMBL" id="KAJ8989331.1"/>
    </source>
</evidence>
<feature type="region of interest" description="Disordered" evidence="9">
    <location>
        <begin position="1"/>
        <end position="190"/>
    </location>
</feature>
<keyword evidence="5" id="KW-0678">Repressor</keyword>